<name>A0ABD6EUZ3_9BILA</name>
<feature type="transmembrane region" description="Helical" evidence="2">
    <location>
        <begin position="30"/>
        <end position="59"/>
    </location>
</feature>
<protein>
    <submittedName>
        <fullName evidence="3">Uncharacterized protein</fullName>
    </submittedName>
</protein>
<keyword evidence="2" id="KW-0472">Membrane</keyword>
<keyword evidence="2" id="KW-1133">Transmembrane helix</keyword>
<evidence type="ECO:0000256" key="2">
    <source>
        <dbReference type="SAM" id="Phobius"/>
    </source>
</evidence>
<gene>
    <name evidence="3" type="ORF">AB6A40_006779</name>
</gene>
<dbReference type="AlphaFoldDB" id="A0ABD6EUZ3"/>
<evidence type="ECO:0000256" key="1">
    <source>
        <dbReference type="SAM" id="MobiDB-lite"/>
    </source>
</evidence>
<keyword evidence="4" id="KW-1185">Reference proteome</keyword>
<reference evidence="3 4" key="1">
    <citation type="submission" date="2024-08" db="EMBL/GenBank/DDBJ databases">
        <title>Gnathostoma spinigerum genome.</title>
        <authorList>
            <person name="Gonzalez-Bertolin B."/>
            <person name="Monzon S."/>
            <person name="Zaballos A."/>
            <person name="Jimenez P."/>
            <person name="Dekumyoy P."/>
            <person name="Varona S."/>
            <person name="Cuesta I."/>
            <person name="Sumanam S."/>
            <person name="Adisakwattana P."/>
            <person name="Gasser R.B."/>
            <person name="Hernandez-Gonzalez A."/>
            <person name="Young N.D."/>
            <person name="Perteguer M.J."/>
        </authorList>
    </citation>
    <scope>NUCLEOTIDE SEQUENCE [LARGE SCALE GENOMIC DNA]</scope>
    <source>
        <strain evidence="3">AL3</strain>
        <tissue evidence="3">Liver</tissue>
    </source>
</reference>
<evidence type="ECO:0000313" key="3">
    <source>
        <dbReference type="EMBL" id="MFH4980070.1"/>
    </source>
</evidence>
<accession>A0ABD6EUZ3</accession>
<feature type="compositionally biased region" description="Low complexity" evidence="1">
    <location>
        <begin position="79"/>
        <end position="88"/>
    </location>
</feature>
<feature type="compositionally biased region" description="Polar residues" evidence="1">
    <location>
        <begin position="92"/>
        <end position="109"/>
    </location>
</feature>
<comment type="caution">
    <text evidence="3">The sequence shown here is derived from an EMBL/GenBank/DDBJ whole genome shotgun (WGS) entry which is preliminary data.</text>
</comment>
<sequence>MWQEEIYTADDKTIRLLNNYLFDYRQHYTAVSWGAGIGLGTFLIVVSVSTIIAFVSIYARNRRKKEATRDVPEATANRSLVLSSSSSDSETRQSFNNRSRSNQEGDCVN</sequence>
<proteinExistence type="predicted"/>
<evidence type="ECO:0000313" key="4">
    <source>
        <dbReference type="Proteomes" id="UP001608902"/>
    </source>
</evidence>
<dbReference type="Proteomes" id="UP001608902">
    <property type="component" value="Unassembled WGS sequence"/>
</dbReference>
<dbReference type="EMBL" id="JBGFUD010005019">
    <property type="protein sequence ID" value="MFH4980070.1"/>
    <property type="molecule type" value="Genomic_DNA"/>
</dbReference>
<organism evidence="3 4">
    <name type="scientific">Gnathostoma spinigerum</name>
    <dbReference type="NCBI Taxonomy" id="75299"/>
    <lineage>
        <taxon>Eukaryota</taxon>
        <taxon>Metazoa</taxon>
        <taxon>Ecdysozoa</taxon>
        <taxon>Nematoda</taxon>
        <taxon>Chromadorea</taxon>
        <taxon>Rhabditida</taxon>
        <taxon>Spirurina</taxon>
        <taxon>Gnathostomatomorpha</taxon>
        <taxon>Gnathostomatoidea</taxon>
        <taxon>Gnathostomatidae</taxon>
        <taxon>Gnathostoma</taxon>
    </lineage>
</organism>
<keyword evidence="2" id="KW-0812">Transmembrane</keyword>
<feature type="region of interest" description="Disordered" evidence="1">
    <location>
        <begin position="66"/>
        <end position="109"/>
    </location>
</feature>